<dbReference type="Gene3D" id="2.30.42.10">
    <property type="match status" value="1"/>
</dbReference>
<keyword evidence="1" id="KW-0677">Repeat</keyword>
<name>A0A7R9PH46_TIMGE</name>
<dbReference type="GO" id="GO:0005886">
    <property type="term" value="C:plasma membrane"/>
    <property type="evidence" value="ECO:0007669"/>
    <property type="project" value="TreeGrafter"/>
</dbReference>
<feature type="region of interest" description="Disordered" evidence="2">
    <location>
        <begin position="45"/>
        <end position="64"/>
    </location>
</feature>
<dbReference type="InterPro" id="IPR036034">
    <property type="entry name" value="PDZ_sf"/>
</dbReference>
<dbReference type="InterPro" id="IPR051844">
    <property type="entry name" value="USH2_Complex_Protein"/>
</dbReference>
<sequence length="573" mass="63663">MWLHLTRRVSERIFRRKKPPQAHLTGIRIPTFKLSCKEDQTDALCPRSHRRGAGSAERGGGPGYRYPRHLEPFSVVGAVSYRKHEASPLLTHDSPRRARREVYPNLRGETVENHFGKTTFNTPDQDSNLDLPVIDSLVYCESSALDHVAIEAGGAILLNGVAGNYSGEFSIEKCSAAAAGDLLNRGGGWSLGKYVESDVLNLSSNQSKFTATTQGGRGGEEGLGIGARQSSTTQTKLWSPLMKDMFYTPLPLLPTSVSPGRNYRVNVIDSFGRSRGSKRWRERNKFFCWSPTKIVPTVDAWLFVCRKIVPTVDVCLFVCRKIVPTVDACLFVCRKIVPTVDAWLFVCRNIVPTVDAWLFVCRKIVPAVDVCLFTYRKIVPTFDVCLFACRKIVPTVDVCLFTCRKIVPTFDEDSPDSCCVFACKKIVPTVDVCLFTYRKIVPTFDVCLFVCRKIVPTVDAWLFACRKIVPTVDVCLFACRKIVPARLQMEYSSLVPLYSAPSSVSSTSDSCGGRPSRLRTLRLVRRLGAVSPPDRPSSFGFSLRGGREHGTGFFVSAVETGSEAHCQGLRQLE</sequence>
<evidence type="ECO:0000256" key="1">
    <source>
        <dbReference type="ARBA" id="ARBA00022737"/>
    </source>
</evidence>
<dbReference type="GO" id="GO:0002142">
    <property type="term" value="C:stereocilia ankle link complex"/>
    <property type="evidence" value="ECO:0007669"/>
    <property type="project" value="TreeGrafter"/>
</dbReference>
<evidence type="ECO:0000313" key="3">
    <source>
        <dbReference type="EMBL" id="CAD7586185.1"/>
    </source>
</evidence>
<accession>A0A7R9PH46</accession>
<dbReference type="SUPFAM" id="SSF50156">
    <property type="entry name" value="PDZ domain-like"/>
    <property type="match status" value="1"/>
</dbReference>
<dbReference type="EMBL" id="OE839207">
    <property type="protein sequence ID" value="CAD7586185.1"/>
    <property type="molecule type" value="Genomic_DNA"/>
</dbReference>
<dbReference type="GO" id="GO:0032426">
    <property type="term" value="C:stereocilium tip"/>
    <property type="evidence" value="ECO:0007669"/>
    <property type="project" value="TreeGrafter"/>
</dbReference>
<dbReference type="GO" id="GO:0005929">
    <property type="term" value="C:cilium"/>
    <property type="evidence" value="ECO:0007669"/>
    <property type="project" value="TreeGrafter"/>
</dbReference>
<dbReference type="PANTHER" id="PTHR23116">
    <property type="entry name" value="PDZ DOMAIN CONTAINING WHIRLIN AND HARMONIN-RELATED"/>
    <property type="match status" value="1"/>
</dbReference>
<feature type="region of interest" description="Disordered" evidence="2">
    <location>
        <begin position="210"/>
        <end position="231"/>
    </location>
</feature>
<dbReference type="PANTHER" id="PTHR23116:SF36">
    <property type="entry name" value="HARMONIN"/>
    <property type="match status" value="1"/>
</dbReference>
<gene>
    <name evidence="3" type="ORF">TGEB3V08_LOCUS586</name>
</gene>
<proteinExistence type="predicted"/>
<reference evidence="3" key="1">
    <citation type="submission" date="2020-11" db="EMBL/GenBank/DDBJ databases">
        <authorList>
            <person name="Tran Van P."/>
        </authorList>
    </citation>
    <scope>NUCLEOTIDE SEQUENCE</scope>
</reference>
<organism evidence="3">
    <name type="scientific">Timema genevievae</name>
    <name type="common">Walking stick</name>
    <dbReference type="NCBI Taxonomy" id="629358"/>
    <lineage>
        <taxon>Eukaryota</taxon>
        <taxon>Metazoa</taxon>
        <taxon>Ecdysozoa</taxon>
        <taxon>Arthropoda</taxon>
        <taxon>Hexapoda</taxon>
        <taxon>Insecta</taxon>
        <taxon>Pterygota</taxon>
        <taxon>Neoptera</taxon>
        <taxon>Polyneoptera</taxon>
        <taxon>Phasmatodea</taxon>
        <taxon>Timematodea</taxon>
        <taxon>Timematoidea</taxon>
        <taxon>Timematidae</taxon>
        <taxon>Timema</taxon>
    </lineage>
</organism>
<protein>
    <submittedName>
        <fullName evidence="3">Uncharacterized protein</fullName>
    </submittedName>
</protein>
<feature type="compositionally biased region" description="Gly residues" evidence="2">
    <location>
        <begin position="215"/>
        <end position="225"/>
    </location>
</feature>
<dbReference type="AlphaFoldDB" id="A0A7R9PH46"/>
<evidence type="ECO:0000256" key="2">
    <source>
        <dbReference type="SAM" id="MobiDB-lite"/>
    </source>
</evidence>